<evidence type="ECO:0000256" key="1">
    <source>
        <dbReference type="ARBA" id="ARBA00008655"/>
    </source>
</evidence>
<comment type="similarity">
    <text evidence="1">Belongs to the 1-acyl-sn-glycerol-3-phosphate acyltransferase family.</text>
</comment>
<dbReference type="SMART" id="SM00563">
    <property type="entry name" value="PlsC"/>
    <property type="match status" value="1"/>
</dbReference>
<name>A0AAN6N2L5_9PEZI</name>
<evidence type="ECO:0000256" key="2">
    <source>
        <dbReference type="ARBA" id="ARBA00022679"/>
    </source>
</evidence>
<evidence type="ECO:0000256" key="3">
    <source>
        <dbReference type="ARBA" id="ARBA00023315"/>
    </source>
</evidence>
<dbReference type="EMBL" id="MU853838">
    <property type="protein sequence ID" value="KAK3938047.1"/>
    <property type="molecule type" value="Genomic_DNA"/>
</dbReference>
<organism evidence="6 7">
    <name type="scientific">Diplogelasinospora grovesii</name>
    <dbReference type="NCBI Taxonomy" id="303347"/>
    <lineage>
        <taxon>Eukaryota</taxon>
        <taxon>Fungi</taxon>
        <taxon>Dikarya</taxon>
        <taxon>Ascomycota</taxon>
        <taxon>Pezizomycotina</taxon>
        <taxon>Sordariomycetes</taxon>
        <taxon>Sordariomycetidae</taxon>
        <taxon>Sordariales</taxon>
        <taxon>Diplogelasinosporaceae</taxon>
        <taxon>Diplogelasinospora</taxon>
    </lineage>
</organism>
<protein>
    <submittedName>
        <fullName evidence="6">1-acyl-sn-glycerol-3-phosphate acyltransferase</fullName>
    </submittedName>
</protein>
<accession>A0AAN6N2L5</accession>
<keyword evidence="2" id="KW-0808">Transferase</keyword>
<reference evidence="7" key="1">
    <citation type="journal article" date="2023" name="Mol. Phylogenet. Evol.">
        <title>Genome-scale phylogeny and comparative genomics of the fungal order Sordariales.</title>
        <authorList>
            <person name="Hensen N."/>
            <person name="Bonometti L."/>
            <person name="Westerberg I."/>
            <person name="Brannstrom I.O."/>
            <person name="Guillou S."/>
            <person name="Cros-Aarteil S."/>
            <person name="Calhoun S."/>
            <person name="Haridas S."/>
            <person name="Kuo A."/>
            <person name="Mondo S."/>
            <person name="Pangilinan J."/>
            <person name="Riley R."/>
            <person name="LaButti K."/>
            <person name="Andreopoulos B."/>
            <person name="Lipzen A."/>
            <person name="Chen C."/>
            <person name="Yan M."/>
            <person name="Daum C."/>
            <person name="Ng V."/>
            <person name="Clum A."/>
            <person name="Steindorff A."/>
            <person name="Ohm R.A."/>
            <person name="Martin F."/>
            <person name="Silar P."/>
            <person name="Natvig D.O."/>
            <person name="Lalanne C."/>
            <person name="Gautier V."/>
            <person name="Ament-Velasquez S.L."/>
            <person name="Kruys A."/>
            <person name="Hutchinson M.I."/>
            <person name="Powell A.J."/>
            <person name="Barry K."/>
            <person name="Miller A.N."/>
            <person name="Grigoriev I.V."/>
            <person name="Debuchy R."/>
            <person name="Gladieux P."/>
            <person name="Hiltunen Thoren M."/>
            <person name="Johannesson H."/>
        </authorList>
    </citation>
    <scope>NUCLEOTIDE SEQUENCE [LARGE SCALE GENOMIC DNA]</scope>
    <source>
        <strain evidence="7">CBS 340.73</strain>
    </source>
</reference>
<dbReference type="AlphaFoldDB" id="A0AAN6N2L5"/>
<dbReference type="GO" id="GO:0003841">
    <property type="term" value="F:1-acylglycerol-3-phosphate O-acyltransferase activity"/>
    <property type="evidence" value="ECO:0007669"/>
    <property type="project" value="TreeGrafter"/>
</dbReference>
<evidence type="ECO:0000313" key="7">
    <source>
        <dbReference type="Proteomes" id="UP001303473"/>
    </source>
</evidence>
<dbReference type="Pfam" id="PF16076">
    <property type="entry name" value="Acyltransf_C"/>
    <property type="match status" value="1"/>
</dbReference>
<dbReference type="PANTHER" id="PTHR10983">
    <property type="entry name" value="1-ACYLGLYCEROL-3-PHOSPHATE ACYLTRANSFERASE-RELATED"/>
    <property type="match status" value="1"/>
</dbReference>
<dbReference type="Proteomes" id="UP001303473">
    <property type="component" value="Unassembled WGS sequence"/>
</dbReference>
<keyword evidence="3 6" id="KW-0012">Acyltransferase</keyword>
<comment type="caution">
    <text evidence="6">The sequence shown here is derived from an EMBL/GenBank/DDBJ whole genome shotgun (WGS) entry which is preliminary data.</text>
</comment>
<keyword evidence="4" id="KW-0812">Transmembrane</keyword>
<keyword evidence="4" id="KW-0472">Membrane</keyword>
<dbReference type="PANTHER" id="PTHR10983:SF24">
    <property type="entry name" value="1-ACYLGLYCEROL-3-PHOSPHATE O-ACYLTRANSFERASE 3, ISOFORM E-RELATED"/>
    <property type="match status" value="1"/>
</dbReference>
<sequence>MAGANTNHRPTVITPGQHLRGIALTAPWLVWLLIADILLSLMLPLKFLFPDTVYNISSCIAESVWAWIQHIFETKNGAIITFSGDLPPSGESAIVLANHVGWSDFYMIQALAQRAGMLGRCRWFAKVQLRVVPFLGWGLWAMGMPMVSRNWVKDRVELERVFRGIVERRWPTWLISFSEATRFTPKKYLESRKWCVANNRPQPLHLLYPRTKGFITTVQHLRKGAPQVKAVYDLTIAYQRGAEWQAAPTMWETLCVSGLSRSQRKNPATGSGKGCRFHVHARRFPIEELPQTDEGLAQWLEQRWVEKGEWLDEKRVEWAAAED</sequence>
<dbReference type="SUPFAM" id="SSF69593">
    <property type="entry name" value="Glycerol-3-phosphate (1)-acyltransferase"/>
    <property type="match status" value="1"/>
</dbReference>
<evidence type="ECO:0000313" key="6">
    <source>
        <dbReference type="EMBL" id="KAK3938047.1"/>
    </source>
</evidence>
<keyword evidence="4" id="KW-1133">Transmembrane helix</keyword>
<dbReference type="CDD" id="cd07990">
    <property type="entry name" value="LPLAT_LCLAT1-like"/>
    <property type="match status" value="1"/>
</dbReference>
<dbReference type="GO" id="GO:0012505">
    <property type="term" value="C:endomembrane system"/>
    <property type="evidence" value="ECO:0007669"/>
    <property type="project" value="TreeGrafter"/>
</dbReference>
<evidence type="ECO:0000256" key="4">
    <source>
        <dbReference type="SAM" id="Phobius"/>
    </source>
</evidence>
<dbReference type="InterPro" id="IPR002123">
    <property type="entry name" value="Plipid/glycerol_acylTrfase"/>
</dbReference>
<keyword evidence="7" id="KW-1185">Reference proteome</keyword>
<dbReference type="InterPro" id="IPR032098">
    <property type="entry name" value="Acyltransf_C"/>
</dbReference>
<gene>
    <name evidence="6" type="ORF">QBC46DRAFT_170374</name>
</gene>
<proteinExistence type="inferred from homology"/>
<evidence type="ECO:0000259" key="5">
    <source>
        <dbReference type="SMART" id="SM00563"/>
    </source>
</evidence>
<feature type="domain" description="Phospholipid/glycerol acyltransferase" evidence="5">
    <location>
        <begin position="93"/>
        <end position="215"/>
    </location>
</feature>
<dbReference type="Pfam" id="PF01553">
    <property type="entry name" value="Acyltransferase"/>
    <property type="match status" value="1"/>
</dbReference>
<feature type="transmembrane region" description="Helical" evidence="4">
    <location>
        <begin position="28"/>
        <end position="49"/>
    </location>
</feature>